<organism evidence="3 4">
    <name type="scientific">Aplosporella prunicola CBS 121167</name>
    <dbReference type="NCBI Taxonomy" id="1176127"/>
    <lineage>
        <taxon>Eukaryota</taxon>
        <taxon>Fungi</taxon>
        <taxon>Dikarya</taxon>
        <taxon>Ascomycota</taxon>
        <taxon>Pezizomycotina</taxon>
        <taxon>Dothideomycetes</taxon>
        <taxon>Dothideomycetes incertae sedis</taxon>
        <taxon>Botryosphaeriales</taxon>
        <taxon>Aplosporellaceae</taxon>
        <taxon>Aplosporella</taxon>
    </lineage>
</organism>
<sequence length="376" mass="38177">MASRITFFLGIFGALASIANGHMILNTPHPYGPETLNNSPLASFAEFPCKQRQGVYAASKGENKFSVGDSQSLTFTGSAVHGGGSCQVSISMDKEPTASSTFKVIHSIVGGCPGVGSSPSDFKFSVPKGFPNGEFALAWTWFNHIGAREFYMNCAPITVTGGADGEEGKKFFNSLPDMYVTNLPGQSGTRDTACDSPEGKDLTFPNPGDSVETVGSGPFATLAPSCGQVAGSSNAGTANSNDEPAAPQASSAVTSQAAASPAPTPAAGPAQGNTQSFSTVYVTATVTTPKTSQSTAGSVGGSFAESGSSGSTGSGSSGSTEGGSSDSTCGSDGTLVCNGEDKFGICDHGKIVWKPVASGTKCNNGKIMKRGLRFYY</sequence>
<accession>A0A6A6BNG5</accession>
<keyword evidence="3" id="KW-0503">Monooxygenase</keyword>
<dbReference type="AlphaFoldDB" id="A0A6A6BNG5"/>
<feature type="region of interest" description="Disordered" evidence="1">
    <location>
        <begin position="290"/>
        <end position="329"/>
    </location>
</feature>
<name>A0A6A6BNG5_9PEZI</name>
<dbReference type="PANTHER" id="PTHR36182:SF2">
    <property type="entry name" value="LYTIC POLYSACCHARIDE MONOOXYGENASE"/>
    <property type="match status" value="1"/>
</dbReference>
<evidence type="ECO:0000313" key="4">
    <source>
        <dbReference type="Proteomes" id="UP000799438"/>
    </source>
</evidence>
<feature type="chain" id="PRO_5025501215" evidence="2">
    <location>
        <begin position="22"/>
        <end position="376"/>
    </location>
</feature>
<keyword evidence="4" id="KW-1185">Reference proteome</keyword>
<dbReference type="Proteomes" id="UP000799438">
    <property type="component" value="Unassembled WGS sequence"/>
</dbReference>
<feature type="compositionally biased region" description="Polar residues" evidence="1">
    <location>
        <begin position="230"/>
        <end position="242"/>
    </location>
</feature>
<keyword evidence="2" id="KW-0732">Signal</keyword>
<gene>
    <name evidence="3" type="ORF">K452DRAFT_295248</name>
</gene>
<feature type="signal peptide" evidence="2">
    <location>
        <begin position="1"/>
        <end position="21"/>
    </location>
</feature>
<dbReference type="OrthoDB" id="2342176at2759"/>
<protein>
    <submittedName>
        <fullName evidence="3">Lytic polysaccharide monooxygenase</fullName>
    </submittedName>
</protein>
<feature type="compositionally biased region" description="Low complexity" evidence="1">
    <location>
        <begin position="317"/>
        <end position="329"/>
    </location>
</feature>
<dbReference type="GeneID" id="54299288"/>
<dbReference type="EMBL" id="ML995477">
    <property type="protein sequence ID" value="KAF2145652.1"/>
    <property type="molecule type" value="Genomic_DNA"/>
</dbReference>
<reference evidence="3" key="1">
    <citation type="journal article" date="2020" name="Stud. Mycol.">
        <title>101 Dothideomycetes genomes: a test case for predicting lifestyles and emergence of pathogens.</title>
        <authorList>
            <person name="Haridas S."/>
            <person name="Albert R."/>
            <person name="Binder M."/>
            <person name="Bloem J."/>
            <person name="Labutti K."/>
            <person name="Salamov A."/>
            <person name="Andreopoulos B."/>
            <person name="Baker S."/>
            <person name="Barry K."/>
            <person name="Bills G."/>
            <person name="Bluhm B."/>
            <person name="Cannon C."/>
            <person name="Castanera R."/>
            <person name="Culley D."/>
            <person name="Daum C."/>
            <person name="Ezra D."/>
            <person name="Gonzalez J."/>
            <person name="Henrissat B."/>
            <person name="Kuo A."/>
            <person name="Liang C."/>
            <person name="Lipzen A."/>
            <person name="Lutzoni F."/>
            <person name="Magnuson J."/>
            <person name="Mondo S."/>
            <person name="Nolan M."/>
            <person name="Ohm R."/>
            <person name="Pangilinan J."/>
            <person name="Park H.-J."/>
            <person name="Ramirez L."/>
            <person name="Alfaro M."/>
            <person name="Sun H."/>
            <person name="Tritt A."/>
            <person name="Yoshinaga Y."/>
            <person name="Zwiers L.-H."/>
            <person name="Turgeon B."/>
            <person name="Goodwin S."/>
            <person name="Spatafora J."/>
            <person name="Crous P."/>
            <person name="Grigoriev I."/>
        </authorList>
    </citation>
    <scope>NUCLEOTIDE SEQUENCE</scope>
    <source>
        <strain evidence="3">CBS 121167</strain>
    </source>
</reference>
<evidence type="ECO:0000313" key="3">
    <source>
        <dbReference type="EMBL" id="KAF2145652.1"/>
    </source>
</evidence>
<dbReference type="Gene3D" id="2.70.50.70">
    <property type="match status" value="1"/>
</dbReference>
<dbReference type="RefSeq" id="XP_033401364.1">
    <property type="nucleotide sequence ID" value="XM_033541791.1"/>
</dbReference>
<feature type="compositionally biased region" description="Low complexity" evidence="1">
    <location>
        <begin position="244"/>
        <end position="272"/>
    </location>
</feature>
<evidence type="ECO:0000256" key="2">
    <source>
        <dbReference type="SAM" id="SignalP"/>
    </source>
</evidence>
<proteinExistence type="predicted"/>
<feature type="region of interest" description="Disordered" evidence="1">
    <location>
        <begin position="182"/>
        <end position="272"/>
    </location>
</feature>
<keyword evidence="3" id="KW-0560">Oxidoreductase</keyword>
<dbReference type="GO" id="GO:0004497">
    <property type="term" value="F:monooxygenase activity"/>
    <property type="evidence" value="ECO:0007669"/>
    <property type="project" value="UniProtKB-KW"/>
</dbReference>
<dbReference type="PANTHER" id="PTHR36182">
    <property type="entry name" value="PROTEIN, PUTATIVE (AFU_ORTHOLOGUE AFUA_6G10930)-RELATED"/>
    <property type="match status" value="1"/>
</dbReference>
<evidence type="ECO:0000256" key="1">
    <source>
        <dbReference type="SAM" id="MobiDB-lite"/>
    </source>
</evidence>